<feature type="compositionally biased region" description="Acidic residues" evidence="1">
    <location>
        <begin position="99"/>
        <end position="108"/>
    </location>
</feature>
<organism evidence="2 3">
    <name type="scientific">Rhizophagus irregularis</name>
    <dbReference type="NCBI Taxonomy" id="588596"/>
    <lineage>
        <taxon>Eukaryota</taxon>
        <taxon>Fungi</taxon>
        <taxon>Fungi incertae sedis</taxon>
        <taxon>Mucoromycota</taxon>
        <taxon>Glomeromycotina</taxon>
        <taxon>Glomeromycetes</taxon>
        <taxon>Glomerales</taxon>
        <taxon>Glomeraceae</taxon>
        <taxon>Rhizophagus</taxon>
    </lineage>
</organism>
<comment type="caution">
    <text evidence="2">The sequence shown here is derived from an EMBL/GenBank/DDBJ whole genome shotgun (WGS) entry which is preliminary data.</text>
</comment>
<dbReference type="EMBL" id="LLXJ01010961">
    <property type="protein sequence ID" value="PKB92468.1"/>
    <property type="molecule type" value="Genomic_DNA"/>
</dbReference>
<accession>A0A2N0ND31</accession>
<reference evidence="2 3" key="2">
    <citation type="submission" date="2017-09" db="EMBL/GenBank/DDBJ databases">
        <title>Extensive intraspecific genome diversity in a model arbuscular mycorrhizal fungus.</title>
        <authorList>
            <person name="Chen E.C."/>
            <person name="Morin E."/>
            <person name="Beaudet D."/>
            <person name="Noel J."/>
            <person name="Ndikumana S."/>
            <person name="Charron P."/>
            <person name="St-Onge C."/>
            <person name="Giorgi J."/>
            <person name="Grigoriev I.V."/>
            <person name="Roux C."/>
            <person name="Martin F.M."/>
            <person name="Corradi N."/>
        </authorList>
    </citation>
    <scope>NUCLEOTIDE SEQUENCE [LARGE SCALE GENOMIC DNA]</scope>
    <source>
        <strain evidence="2 3">A5</strain>
    </source>
</reference>
<evidence type="ECO:0000256" key="1">
    <source>
        <dbReference type="SAM" id="MobiDB-lite"/>
    </source>
</evidence>
<evidence type="ECO:0000313" key="3">
    <source>
        <dbReference type="Proteomes" id="UP000232722"/>
    </source>
</evidence>
<gene>
    <name evidence="2" type="ORF">RhiirA5_450272</name>
</gene>
<feature type="non-terminal residue" evidence="2">
    <location>
        <position position="171"/>
    </location>
</feature>
<dbReference type="Proteomes" id="UP000232722">
    <property type="component" value="Unassembled WGS sequence"/>
</dbReference>
<evidence type="ECO:0000313" key="2">
    <source>
        <dbReference type="EMBL" id="PKB92468.1"/>
    </source>
</evidence>
<feature type="non-terminal residue" evidence="2">
    <location>
        <position position="1"/>
    </location>
</feature>
<protein>
    <submittedName>
        <fullName evidence="2">Uncharacterized protein</fullName>
    </submittedName>
</protein>
<feature type="region of interest" description="Disordered" evidence="1">
    <location>
        <begin position="99"/>
        <end position="131"/>
    </location>
</feature>
<reference evidence="2 3" key="1">
    <citation type="submission" date="2016-04" db="EMBL/GenBank/DDBJ databases">
        <title>Genome analyses suggest a sexual origin of heterokaryosis in a supposedly ancient asexual fungus.</title>
        <authorList>
            <person name="Ropars J."/>
            <person name="Sedzielewska K."/>
            <person name="Noel J."/>
            <person name="Charron P."/>
            <person name="Farinelli L."/>
            <person name="Marton T."/>
            <person name="Kruger M."/>
            <person name="Pelin A."/>
            <person name="Brachmann A."/>
            <person name="Corradi N."/>
        </authorList>
    </citation>
    <scope>NUCLEOTIDE SEQUENCE [LARGE SCALE GENOMIC DNA]</scope>
    <source>
        <strain evidence="2 3">A5</strain>
    </source>
</reference>
<name>A0A2N0ND31_9GLOM</name>
<sequence length="171" mass="20420">HLLDQNITKNIVRLGTRTKSERIKDFMMGKPSVKNSDIPFLMEALEDVENEVDEIKASLKCHITWNDVSEYLKDGYREFYNKFSNITHSDLPGWIFEDYDSEETENDSETDKDFQYSSDEETDDKDSHDDSDYEIEKFMDKFQIVQRKQTSIFERWLKGEDMKRIDMTIRN</sequence>
<dbReference type="AlphaFoldDB" id="A0A2N0ND31"/>
<proteinExistence type="predicted"/>